<keyword evidence="2" id="KW-1185">Reference proteome</keyword>
<evidence type="ECO:0000313" key="1">
    <source>
        <dbReference type="EMBL" id="RDX45398.1"/>
    </source>
</evidence>
<dbReference type="AlphaFoldDB" id="A0A371CYN7"/>
<dbReference type="Proteomes" id="UP000256964">
    <property type="component" value="Unassembled WGS sequence"/>
</dbReference>
<reference evidence="1 2" key="1">
    <citation type="journal article" date="2018" name="Biotechnol. Biofuels">
        <title>Integrative visual omics of the white-rot fungus Polyporus brumalis exposes the biotechnological potential of its oxidative enzymes for delignifying raw plant biomass.</title>
        <authorList>
            <person name="Miyauchi S."/>
            <person name="Rancon A."/>
            <person name="Drula E."/>
            <person name="Hage H."/>
            <person name="Chaduli D."/>
            <person name="Favel A."/>
            <person name="Grisel S."/>
            <person name="Henrissat B."/>
            <person name="Herpoel-Gimbert I."/>
            <person name="Ruiz-Duenas F.J."/>
            <person name="Chevret D."/>
            <person name="Hainaut M."/>
            <person name="Lin J."/>
            <person name="Wang M."/>
            <person name="Pangilinan J."/>
            <person name="Lipzen A."/>
            <person name="Lesage-Meessen L."/>
            <person name="Navarro D."/>
            <person name="Riley R."/>
            <person name="Grigoriev I.V."/>
            <person name="Zhou S."/>
            <person name="Raouche S."/>
            <person name="Rosso M.N."/>
        </authorList>
    </citation>
    <scope>NUCLEOTIDE SEQUENCE [LARGE SCALE GENOMIC DNA]</scope>
    <source>
        <strain evidence="1 2">BRFM 1820</strain>
    </source>
</reference>
<proteinExistence type="predicted"/>
<dbReference type="PANTHER" id="PTHR38926:SF64">
    <property type="entry name" value="F-BOX DOMAIN-CONTAINING PROTEIN"/>
    <property type="match status" value="1"/>
</dbReference>
<organism evidence="1 2">
    <name type="scientific">Lentinus brumalis</name>
    <dbReference type="NCBI Taxonomy" id="2498619"/>
    <lineage>
        <taxon>Eukaryota</taxon>
        <taxon>Fungi</taxon>
        <taxon>Dikarya</taxon>
        <taxon>Basidiomycota</taxon>
        <taxon>Agaricomycotina</taxon>
        <taxon>Agaricomycetes</taxon>
        <taxon>Polyporales</taxon>
        <taxon>Polyporaceae</taxon>
        <taxon>Lentinus</taxon>
    </lineage>
</organism>
<dbReference type="SUPFAM" id="SSF52047">
    <property type="entry name" value="RNI-like"/>
    <property type="match status" value="1"/>
</dbReference>
<dbReference type="EMBL" id="KZ857438">
    <property type="protein sequence ID" value="RDX45398.1"/>
    <property type="molecule type" value="Genomic_DNA"/>
</dbReference>
<gene>
    <name evidence="1" type="ORF">OH76DRAFT_1006343</name>
</gene>
<sequence>MHQLVRLDANVGQSSGTPEEVLAYISHRLDEINTIRRSIDDEELLLKARRNSFVPINRLPNEIMVKLLVLYEEYWYGRPQIAAPVAWIRVTSVCRHWHNVACATPLLWSTIEVSKTNVAWLDLCLARSAMASLSLSLRSPSDELLSRVASHSRRIKRLTVMGAWNSRSLSFLRGSMPLLETLDITAITPEVAPDFFDFEMSPRNYPFLRVLEITSIDSIPRNAESYTGLRQLSLSTCWLDISLDQFLDIMSACTCLESLSFNDFFAGLAHQGRTSRLGPAPWRPLISLPQLTTLMLEDEFHHDVARFLAHLVLSPAVELGIHAVFHPSGGPARMSAALPANRATTLPLLSTVTSVELDMSPDEYVLRAAKDAIMRNDDAVLSLVTTEHVDWYDYLRHGLSDLVNIFQAAPLTRLSVAGNYDCVADPNDWRTVFAAFPKLRELECYAFGTSSTTLLWTVLSHNEAAQAILCPELQSIRMYGCRIKGSQEAGSFFESMHACLRSRTMPEGRGMQRLDLEVQSQGQELDERLRRDYGPTLQNLVDEVRLNFKPYY</sequence>
<dbReference type="InterPro" id="IPR032675">
    <property type="entry name" value="LRR_dom_sf"/>
</dbReference>
<dbReference type="Gene3D" id="3.80.10.10">
    <property type="entry name" value="Ribonuclease Inhibitor"/>
    <property type="match status" value="1"/>
</dbReference>
<accession>A0A371CYN7</accession>
<evidence type="ECO:0000313" key="2">
    <source>
        <dbReference type="Proteomes" id="UP000256964"/>
    </source>
</evidence>
<name>A0A371CYN7_9APHY</name>
<dbReference type="PANTHER" id="PTHR38926">
    <property type="entry name" value="F-BOX DOMAIN CONTAINING PROTEIN, EXPRESSED"/>
    <property type="match status" value="1"/>
</dbReference>
<dbReference type="STRING" id="139420.A0A371CYN7"/>
<dbReference type="OrthoDB" id="2757362at2759"/>
<dbReference type="Gene3D" id="1.20.1280.50">
    <property type="match status" value="1"/>
</dbReference>
<protein>
    <submittedName>
        <fullName evidence="1">Uncharacterized protein</fullName>
    </submittedName>
</protein>